<dbReference type="InterPro" id="IPR014757">
    <property type="entry name" value="Tscrpt_reg_IclR_C"/>
</dbReference>
<dbReference type="PANTHER" id="PTHR30136:SF24">
    <property type="entry name" value="HTH-TYPE TRANSCRIPTIONAL REPRESSOR ALLR"/>
    <property type="match status" value="1"/>
</dbReference>
<dbReference type="Pfam" id="PF01614">
    <property type="entry name" value="IclR_C"/>
    <property type="match status" value="1"/>
</dbReference>
<gene>
    <name evidence="6" type="ORF">GCM10010307_27980</name>
</gene>
<dbReference type="InterPro" id="IPR029016">
    <property type="entry name" value="GAF-like_dom_sf"/>
</dbReference>
<accession>A0ABN3QRS4</accession>
<evidence type="ECO:0000256" key="2">
    <source>
        <dbReference type="ARBA" id="ARBA00023125"/>
    </source>
</evidence>
<dbReference type="SUPFAM" id="SSF55781">
    <property type="entry name" value="GAF domain-like"/>
    <property type="match status" value="1"/>
</dbReference>
<dbReference type="RefSeq" id="WP_344390131.1">
    <property type="nucleotide sequence ID" value="NZ_BAAASJ010000030.1"/>
</dbReference>
<dbReference type="SUPFAM" id="SSF46785">
    <property type="entry name" value="Winged helix' DNA-binding domain"/>
    <property type="match status" value="1"/>
</dbReference>
<dbReference type="Pfam" id="PF09339">
    <property type="entry name" value="HTH_IclR"/>
    <property type="match status" value="1"/>
</dbReference>
<dbReference type="InterPro" id="IPR005471">
    <property type="entry name" value="Tscrpt_reg_IclR_N"/>
</dbReference>
<feature type="domain" description="IclR-ED" evidence="5">
    <location>
        <begin position="63"/>
        <end position="247"/>
    </location>
</feature>
<evidence type="ECO:0000313" key="7">
    <source>
        <dbReference type="Proteomes" id="UP001500151"/>
    </source>
</evidence>
<evidence type="ECO:0000256" key="3">
    <source>
        <dbReference type="ARBA" id="ARBA00023163"/>
    </source>
</evidence>
<dbReference type="PANTHER" id="PTHR30136">
    <property type="entry name" value="HELIX-TURN-HELIX TRANSCRIPTIONAL REGULATOR, ICLR FAMILY"/>
    <property type="match status" value="1"/>
</dbReference>
<dbReference type="PROSITE" id="PS51078">
    <property type="entry name" value="ICLR_ED"/>
    <property type="match status" value="1"/>
</dbReference>
<keyword evidence="1" id="KW-0805">Transcription regulation</keyword>
<evidence type="ECO:0000256" key="1">
    <source>
        <dbReference type="ARBA" id="ARBA00023015"/>
    </source>
</evidence>
<protein>
    <submittedName>
        <fullName evidence="6">IclR family transcriptional regulator</fullName>
    </submittedName>
</protein>
<evidence type="ECO:0000313" key="6">
    <source>
        <dbReference type="EMBL" id="GAA2633530.1"/>
    </source>
</evidence>
<dbReference type="Proteomes" id="UP001500151">
    <property type="component" value="Unassembled WGS sequence"/>
</dbReference>
<dbReference type="Gene3D" id="1.10.10.10">
    <property type="entry name" value="Winged helix-like DNA-binding domain superfamily/Winged helix DNA-binding domain"/>
    <property type="match status" value="1"/>
</dbReference>
<dbReference type="InterPro" id="IPR050707">
    <property type="entry name" value="HTH_MetabolicPath_Reg"/>
</dbReference>
<dbReference type="InterPro" id="IPR036388">
    <property type="entry name" value="WH-like_DNA-bd_sf"/>
</dbReference>
<name>A0ABN3QRS4_9ACTN</name>
<evidence type="ECO:0000259" key="5">
    <source>
        <dbReference type="PROSITE" id="PS51078"/>
    </source>
</evidence>
<keyword evidence="2" id="KW-0238">DNA-binding</keyword>
<reference evidence="6 7" key="1">
    <citation type="journal article" date="2019" name="Int. J. Syst. Evol. Microbiol.">
        <title>The Global Catalogue of Microorganisms (GCM) 10K type strain sequencing project: providing services to taxonomists for standard genome sequencing and annotation.</title>
        <authorList>
            <consortium name="The Broad Institute Genomics Platform"/>
            <consortium name="The Broad Institute Genome Sequencing Center for Infectious Disease"/>
            <person name="Wu L."/>
            <person name="Ma J."/>
        </authorList>
    </citation>
    <scope>NUCLEOTIDE SEQUENCE [LARGE SCALE GENOMIC DNA]</scope>
    <source>
        <strain evidence="6 7">JCM 4524</strain>
    </source>
</reference>
<comment type="caution">
    <text evidence="6">The sequence shown here is derived from an EMBL/GenBank/DDBJ whole genome shotgun (WGS) entry which is preliminary data.</text>
</comment>
<dbReference type="InterPro" id="IPR036390">
    <property type="entry name" value="WH_DNA-bd_sf"/>
</dbReference>
<dbReference type="SMART" id="SM00346">
    <property type="entry name" value="HTH_ICLR"/>
    <property type="match status" value="1"/>
</dbReference>
<evidence type="ECO:0000259" key="4">
    <source>
        <dbReference type="PROSITE" id="PS51077"/>
    </source>
</evidence>
<organism evidence="6 7">
    <name type="scientific">Streptomyces vastus</name>
    <dbReference type="NCBI Taxonomy" id="285451"/>
    <lineage>
        <taxon>Bacteria</taxon>
        <taxon>Bacillati</taxon>
        <taxon>Actinomycetota</taxon>
        <taxon>Actinomycetes</taxon>
        <taxon>Kitasatosporales</taxon>
        <taxon>Streptomycetaceae</taxon>
        <taxon>Streptomyces</taxon>
    </lineage>
</organism>
<keyword evidence="7" id="KW-1185">Reference proteome</keyword>
<feature type="domain" description="HTH iclR-type" evidence="4">
    <location>
        <begin position="9"/>
        <end position="69"/>
    </location>
</feature>
<sequence>MKNEPPYPIASVDHALHLAMLLQQEGPMRVSDAAERLGVSPSTAHRLLAMLVYRDFAEQRPDRRYQAGEVLRPTVTTQAPVTLLREVALPHMQELADAEEESVNLIVLAGTEARFLATAESRAPQILRVGTRAGRSLPAHLTSGGKAILAALPAENLTALYDGDTEVDLPRLRRELARVRKRGFALNNQETETGLTAIGVRVRAPSHGLIAAVAIAIPTARFRRDRLPHWVSALASTASAVERELEARA</sequence>
<keyword evidence="3" id="KW-0804">Transcription</keyword>
<dbReference type="PROSITE" id="PS51077">
    <property type="entry name" value="HTH_ICLR"/>
    <property type="match status" value="1"/>
</dbReference>
<dbReference type="EMBL" id="BAAASJ010000030">
    <property type="protein sequence ID" value="GAA2633530.1"/>
    <property type="molecule type" value="Genomic_DNA"/>
</dbReference>
<dbReference type="Gene3D" id="3.30.450.40">
    <property type="match status" value="1"/>
</dbReference>
<proteinExistence type="predicted"/>